<proteinExistence type="predicted"/>
<dbReference type="CDD" id="cd04645">
    <property type="entry name" value="LbH_gamma_CA_like"/>
    <property type="match status" value="1"/>
</dbReference>
<dbReference type="InterPro" id="IPR001451">
    <property type="entry name" value="Hexapep"/>
</dbReference>
<reference evidence="1 2" key="1">
    <citation type="submission" date="2016-10" db="EMBL/GenBank/DDBJ databases">
        <title>Alkaliphiles isolated from bioreactors.</title>
        <authorList>
            <person name="Salah Z."/>
            <person name="Rout S.P."/>
            <person name="Humphreys P.N."/>
        </authorList>
    </citation>
    <scope>NUCLEOTIDE SEQUENCE [LARGE SCALE GENOMIC DNA]</scope>
    <source>
        <strain evidence="1 2">ZS02</strain>
    </source>
</reference>
<gene>
    <name evidence="1" type="ORF">BJN45_08625</name>
</gene>
<evidence type="ECO:0000313" key="2">
    <source>
        <dbReference type="Proteomes" id="UP000187526"/>
    </source>
</evidence>
<protein>
    <submittedName>
        <fullName evidence="1">Gamma carbonic anhydrase family protein</fullName>
    </submittedName>
</protein>
<dbReference type="Proteomes" id="UP000187526">
    <property type="component" value="Unassembled WGS sequence"/>
</dbReference>
<dbReference type="Pfam" id="PF00132">
    <property type="entry name" value="Hexapep"/>
    <property type="match status" value="1"/>
</dbReference>
<comment type="caution">
    <text evidence="1">The sequence shown here is derived from an EMBL/GenBank/DDBJ whole genome shotgun (WGS) entry which is preliminary data.</text>
</comment>
<sequence length="173" mass="18355">MPLYQLDDKTPQLGSNAWIAPNATVIGDVRLGANASVWWNATLRGDNDPIHIGANTNIQDGSVLHTDEGVPMHIGDNVTVGHLVMLHGCTVGDGSLIGIGSVILNRAVIGKGCIVGANTLIPEGKVFPDRCLIVGSPGKVVRELSEEDAAKLLKSAEHYVDNAARYRTQLTEI</sequence>
<dbReference type="InterPro" id="IPR050484">
    <property type="entry name" value="Transf_Hexapept/Carb_Anhydrase"/>
</dbReference>
<dbReference type="AlphaFoldDB" id="A0A1R1I938"/>
<organism evidence="1 2">
    <name type="scientific">Azonexus hydrophilus</name>
    <dbReference type="NCBI Taxonomy" id="418702"/>
    <lineage>
        <taxon>Bacteria</taxon>
        <taxon>Pseudomonadati</taxon>
        <taxon>Pseudomonadota</taxon>
        <taxon>Betaproteobacteria</taxon>
        <taxon>Rhodocyclales</taxon>
        <taxon>Azonexaceae</taxon>
        <taxon>Azonexus</taxon>
    </lineage>
</organism>
<dbReference type="InterPro" id="IPR011004">
    <property type="entry name" value="Trimer_LpxA-like_sf"/>
</dbReference>
<keyword evidence="2" id="KW-1185">Reference proteome</keyword>
<dbReference type="InterPro" id="IPR047324">
    <property type="entry name" value="LbH_gamma_CA-like"/>
</dbReference>
<dbReference type="Gene3D" id="2.160.10.10">
    <property type="entry name" value="Hexapeptide repeat proteins"/>
    <property type="match status" value="1"/>
</dbReference>
<dbReference type="SUPFAM" id="SSF51161">
    <property type="entry name" value="Trimeric LpxA-like enzymes"/>
    <property type="match status" value="1"/>
</dbReference>
<accession>A0A1R1I938</accession>
<dbReference type="OrthoDB" id="9803036at2"/>
<name>A0A1R1I938_9RHOO</name>
<evidence type="ECO:0000313" key="1">
    <source>
        <dbReference type="EMBL" id="OMG55194.1"/>
    </source>
</evidence>
<dbReference type="PANTHER" id="PTHR13061:SF29">
    <property type="entry name" value="GAMMA CARBONIC ANHYDRASE-LIKE 1, MITOCHONDRIAL-RELATED"/>
    <property type="match status" value="1"/>
</dbReference>
<dbReference type="PANTHER" id="PTHR13061">
    <property type="entry name" value="DYNACTIN SUBUNIT P25"/>
    <property type="match status" value="1"/>
</dbReference>
<dbReference type="RefSeq" id="WP_076094022.1">
    <property type="nucleotide sequence ID" value="NZ_MTHD01000002.1"/>
</dbReference>
<dbReference type="EMBL" id="MTHD01000002">
    <property type="protein sequence ID" value="OMG55194.1"/>
    <property type="molecule type" value="Genomic_DNA"/>
</dbReference>
<dbReference type="STRING" id="418702.BJN45_08625"/>